<dbReference type="EMBL" id="JBHSAY010000005">
    <property type="protein sequence ID" value="MFC4130368.1"/>
    <property type="molecule type" value="Genomic_DNA"/>
</dbReference>
<evidence type="ECO:0000256" key="1">
    <source>
        <dbReference type="ARBA" id="ARBA00001933"/>
    </source>
</evidence>
<dbReference type="PANTHER" id="PTHR48078:SF6">
    <property type="entry name" value="L-THREONINE DEHYDRATASE CATABOLIC TDCB"/>
    <property type="match status" value="1"/>
</dbReference>
<proteinExistence type="predicted"/>
<evidence type="ECO:0000256" key="2">
    <source>
        <dbReference type="ARBA" id="ARBA00022898"/>
    </source>
</evidence>
<reference evidence="6" key="1">
    <citation type="journal article" date="2019" name="Int. J. Syst. Evol. Microbiol.">
        <title>The Global Catalogue of Microorganisms (GCM) 10K type strain sequencing project: providing services to taxonomists for standard genome sequencing and annotation.</title>
        <authorList>
            <consortium name="The Broad Institute Genomics Platform"/>
            <consortium name="The Broad Institute Genome Sequencing Center for Infectious Disease"/>
            <person name="Wu L."/>
            <person name="Ma J."/>
        </authorList>
    </citation>
    <scope>NUCLEOTIDE SEQUENCE [LARGE SCALE GENOMIC DNA]</scope>
    <source>
        <strain evidence="6">CGMCC 4.7289</strain>
    </source>
</reference>
<dbReference type="Pfam" id="PF00291">
    <property type="entry name" value="PALP"/>
    <property type="match status" value="1"/>
</dbReference>
<gene>
    <name evidence="5" type="ORF">ACFOZ4_07110</name>
</gene>
<comment type="caution">
    <text evidence="5">The sequence shown here is derived from an EMBL/GenBank/DDBJ whole genome shotgun (WGS) entry which is preliminary data.</text>
</comment>
<name>A0ABV8LJC0_9ACTN</name>
<feature type="domain" description="Tryptophan synthase beta chain-like PALP" evidence="4">
    <location>
        <begin position="27"/>
        <end position="227"/>
    </location>
</feature>
<keyword evidence="2" id="KW-0663">Pyridoxal phosphate</keyword>
<keyword evidence="3" id="KW-0456">Lyase</keyword>
<dbReference type="RefSeq" id="WP_253758022.1">
    <property type="nucleotide sequence ID" value="NZ_JAMZDZ010000001.1"/>
</dbReference>
<dbReference type="SUPFAM" id="SSF53686">
    <property type="entry name" value="Tryptophan synthase beta subunit-like PLP-dependent enzymes"/>
    <property type="match status" value="1"/>
</dbReference>
<evidence type="ECO:0000259" key="4">
    <source>
        <dbReference type="Pfam" id="PF00291"/>
    </source>
</evidence>
<evidence type="ECO:0000256" key="3">
    <source>
        <dbReference type="ARBA" id="ARBA00023239"/>
    </source>
</evidence>
<dbReference type="InterPro" id="IPR050147">
    <property type="entry name" value="Ser/Thr_Dehydratase"/>
</dbReference>
<keyword evidence="6" id="KW-1185">Reference proteome</keyword>
<protein>
    <submittedName>
        <fullName evidence="5">Pyridoxal-phosphate dependent enzyme</fullName>
    </submittedName>
</protein>
<dbReference type="Gene3D" id="3.40.50.1100">
    <property type="match status" value="2"/>
</dbReference>
<sequence length="288" mass="29668">MVATVIATGMVTRNDVEAAAARTRNVVRHTPLTLVESGIFPATVMLKLEQLQHAGGYPVRGVFNQVVAGLERRAFDPDAGLVTAYTPAVAAAVVHVARRLDLPVTVFAPASADRTPGGSGKPSPAANASTTITVDGTLADAQLEAERHAVATGAMHCPGLTPECWAQMVAGAGTVGLELWTQTLGQLDTVVVPERAIALAAGISAALAGHVRVVEATSTPERCAVARHDLWHERRIAVDDVAACAYAFLVDGYHPADGERVAVVLSSADTAPATIPAPLSPSLSALSA</sequence>
<organism evidence="5 6">
    <name type="scientific">Hamadaea flava</name>
    <dbReference type="NCBI Taxonomy" id="1742688"/>
    <lineage>
        <taxon>Bacteria</taxon>
        <taxon>Bacillati</taxon>
        <taxon>Actinomycetota</taxon>
        <taxon>Actinomycetes</taxon>
        <taxon>Micromonosporales</taxon>
        <taxon>Micromonosporaceae</taxon>
        <taxon>Hamadaea</taxon>
    </lineage>
</organism>
<dbReference type="PANTHER" id="PTHR48078">
    <property type="entry name" value="THREONINE DEHYDRATASE, MITOCHONDRIAL-RELATED"/>
    <property type="match status" value="1"/>
</dbReference>
<accession>A0ABV8LJC0</accession>
<evidence type="ECO:0000313" key="6">
    <source>
        <dbReference type="Proteomes" id="UP001595816"/>
    </source>
</evidence>
<dbReference type="Proteomes" id="UP001595816">
    <property type="component" value="Unassembled WGS sequence"/>
</dbReference>
<comment type="cofactor">
    <cofactor evidence="1">
        <name>pyridoxal 5'-phosphate</name>
        <dbReference type="ChEBI" id="CHEBI:597326"/>
    </cofactor>
</comment>
<dbReference type="InterPro" id="IPR001926">
    <property type="entry name" value="TrpB-like_PALP"/>
</dbReference>
<dbReference type="InterPro" id="IPR036052">
    <property type="entry name" value="TrpB-like_PALP_sf"/>
</dbReference>
<evidence type="ECO:0000313" key="5">
    <source>
        <dbReference type="EMBL" id="MFC4130368.1"/>
    </source>
</evidence>